<feature type="compositionally biased region" description="Basic and acidic residues" evidence="1">
    <location>
        <begin position="121"/>
        <end position="132"/>
    </location>
</feature>
<feature type="region of interest" description="Disordered" evidence="1">
    <location>
        <begin position="94"/>
        <end position="172"/>
    </location>
</feature>
<sequence>MPTKHNPDFAFHSTSKQASDGHLHRRIAFRMRPIHALAEPYPYYATVYDWLPWGTTQIALPSSRSRGRNPIHHDTRLGCLETWQTAEEARNMRLDGGKKGHPELLPDWADPTRTSPSAPMHYRETQDKDNKETSATASGDVGDKPEVDTSKLTFHSDSSSDSNRGFSTALLL</sequence>
<evidence type="ECO:0000313" key="2">
    <source>
        <dbReference type="EMBL" id="KAF6818498.1"/>
    </source>
</evidence>
<name>A0A8H6JTP5_9PEZI</name>
<keyword evidence="3" id="KW-1185">Reference proteome</keyword>
<proteinExistence type="predicted"/>
<comment type="caution">
    <text evidence="2">The sequence shown here is derived from an EMBL/GenBank/DDBJ whole genome shotgun (WGS) entry which is preliminary data.</text>
</comment>
<dbReference type="EMBL" id="WIGN01000015">
    <property type="protein sequence ID" value="KAF6818498.1"/>
    <property type="molecule type" value="Genomic_DNA"/>
</dbReference>
<protein>
    <submittedName>
        <fullName evidence="2">Uncharacterized protein</fullName>
    </submittedName>
</protein>
<organism evidence="2 3">
    <name type="scientific">Colletotrichum sojae</name>
    <dbReference type="NCBI Taxonomy" id="2175907"/>
    <lineage>
        <taxon>Eukaryota</taxon>
        <taxon>Fungi</taxon>
        <taxon>Dikarya</taxon>
        <taxon>Ascomycota</taxon>
        <taxon>Pezizomycotina</taxon>
        <taxon>Sordariomycetes</taxon>
        <taxon>Hypocreomycetidae</taxon>
        <taxon>Glomerellales</taxon>
        <taxon>Glomerellaceae</taxon>
        <taxon>Colletotrichum</taxon>
        <taxon>Colletotrichum orchidearum species complex</taxon>
    </lineage>
</organism>
<accession>A0A8H6JTP5</accession>
<dbReference type="AlphaFoldDB" id="A0A8H6JTP5"/>
<gene>
    <name evidence="2" type="ORF">CSOJ01_01878</name>
</gene>
<dbReference type="Proteomes" id="UP000652219">
    <property type="component" value="Unassembled WGS sequence"/>
</dbReference>
<feature type="compositionally biased region" description="Basic and acidic residues" evidence="1">
    <location>
        <begin position="94"/>
        <end position="104"/>
    </location>
</feature>
<reference evidence="2 3" key="1">
    <citation type="journal article" date="2020" name="Phytopathology">
        <title>Genome Sequence Resources of Colletotrichum truncatum, C. plurivorum, C. musicola, and C. sojae: Four Species Pathogenic to Soybean (Glycine max).</title>
        <authorList>
            <person name="Rogerio F."/>
            <person name="Boufleur T.R."/>
            <person name="Ciampi-Guillardi M."/>
            <person name="Sukno S.A."/>
            <person name="Thon M.R."/>
            <person name="Massola Junior N.S."/>
            <person name="Baroncelli R."/>
        </authorList>
    </citation>
    <scope>NUCLEOTIDE SEQUENCE [LARGE SCALE GENOMIC DNA]</scope>
    <source>
        <strain evidence="2 3">LFN0009</strain>
    </source>
</reference>
<evidence type="ECO:0000256" key="1">
    <source>
        <dbReference type="SAM" id="MobiDB-lite"/>
    </source>
</evidence>
<evidence type="ECO:0000313" key="3">
    <source>
        <dbReference type="Proteomes" id="UP000652219"/>
    </source>
</evidence>